<name>A0A9W9D208_9PEZI</name>
<dbReference type="Proteomes" id="UP001140453">
    <property type="component" value="Unassembled WGS sequence"/>
</dbReference>
<evidence type="ECO:0000259" key="2">
    <source>
        <dbReference type="Pfam" id="PF08450"/>
    </source>
</evidence>
<evidence type="ECO:0000313" key="4">
    <source>
        <dbReference type="Proteomes" id="UP001140453"/>
    </source>
</evidence>
<feature type="signal peptide" evidence="1">
    <location>
        <begin position="1"/>
        <end position="16"/>
    </location>
</feature>
<organism evidence="3 4">
    <name type="scientific">Gnomoniopsis smithogilvyi</name>
    <dbReference type="NCBI Taxonomy" id="1191159"/>
    <lineage>
        <taxon>Eukaryota</taxon>
        <taxon>Fungi</taxon>
        <taxon>Dikarya</taxon>
        <taxon>Ascomycota</taxon>
        <taxon>Pezizomycotina</taxon>
        <taxon>Sordariomycetes</taxon>
        <taxon>Sordariomycetidae</taxon>
        <taxon>Diaporthales</taxon>
        <taxon>Gnomoniaceae</taxon>
        <taxon>Gnomoniopsis</taxon>
    </lineage>
</organism>
<feature type="domain" description="SMP-30/Gluconolactonase/LRE-like region" evidence="2">
    <location>
        <begin position="175"/>
        <end position="286"/>
    </location>
</feature>
<gene>
    <name evidence="3" type="ORF">N0V93_001810</name>
</gene>
<dbReference type="InterPro" id="IPR052988">
    <property type="entry name" value="Oryzine_lactonohydrolase"/>
</dbReference>
<feature type="domain" description="SMP-30/Gluconolactonase/LRE-like region" evidence="2">
    <location>
        <begin position="303"/>
        <end position="389"/>
    </location>
</feature>
<dbReference type="PANTHER" id="PTHR47064">
    <property type="entry name" value="PUTATIVE (AFU_ORTHOLOGUE AFUA_1G08990)-RELATED"/>
    <property type="match status" value="1"/>
</dbReference>
<dbReference type="Gene3D" id="2.120.10.30">
    <property type="entry name" value="TolB, C-terminal domain"/>
    <property type="match status" value="1"/>
</dbReference>
<keyword evidence="4" id="KW-1185">Reference proteome</keyword>
<dbReference type="AlphaFoldDB" id="A0A9W9D208"/>
<dbReference type="Pfam" id="PF08450">
    <property type="entry name" value="SGL"/>
    <property type="match status" value="2"/>
</dbReference>
<dbReference type="SUPFAM" id="SSF63829">
    <property type="entry name" value="Calcium-dependent phosphotriesterase"/>
    <property type="match status" value="1"/>
</dbReference>
<dbReference type="InterPro" id="IPR011042">
    <property type="entry name" value="6-blade_b-propeller_TolB-like"/>
</dbReference>
<evidence type="ECO:0000256" key="1">
    <source>
        <dbReference type="SAM" id="SignalP"/>
    </source>
</evidence>
<keyword evidence="1" id="KW-0732">Signal</keyword>
<proteinExistence type="predicted"/>
<comment type="caution">
    <text evidence="3">The sequence shown here is derived from an EMBL/GenBank/DDBJ whole genome shotgun (WGS) entry which is preliminary data.</text>
</comment>
<dbReference type="InterPro" id="IPR013658">
    <property type="entry name" value="SGL"/>
</dbReference>
<feature type="chain" id="PRO_5040966663" description="SMP-30/Gluconolactonase/LRE-like region domain-containing protein" evidence="1">
    <location>
        <begin position="17"/>
        <end position="410"/>
    </location>
</feature>
<sequence>MKSTSLVSLAVGVALAQNTTDDLSPIVEACGAQGVVCVQRYATILPVPFFRNSTVTQPVITFREASVPGDASFSLLSNASFIVYDRDVGLPLLGTAPTNQFTFLVPSTVHEAPVYDPSTNRLYLSRVAPLVTNQFVVALDEEPLTLREWVVDPPLYAPNGATFFKGKAYFAVGGTNASLGVPERSGIREVDFATNTSRTVTNNYYGYSWNSPNDLVFDARGNIWFTDSQYAWFTRLTDIPPQLASNIYCFNTTTGETRVVDSGTLIQPNGLALSPDGTKMYVTDSGATNGIIDPRLNIPGTIFNQTGPRMVYKYDVIDGVHLGNRRAIFYSNEGNVDGIKVAENGLIVCATGKGVDVFDEYGHYIMRAQTNFTVNNLAFAGPDLKQLWMVGGGGVAKVTWDLAGLDLAAL</sequence>
<dbReference type="OrthoDB" id="423498at2759"/>
<evidence type="ECO:0000313" key="3">
    <source>
        <dbReference type="EMBL" id="KAJ4397578.1"/>
    </source>
</evidence>
<reference evidence="3" key="1">
    <citation type="submission" date="2022-10" db="EMBL/GenBank/DDBJ databases">
        <title>Tapping the CABI collections for fungal endophytes: first genome assemblies for Collariella, Neodidymelliopsis, Ascochyta clinopodiicola, Didymella pomorum, Didymosphaeria variabile, Neocosmospora piperis and Neocucurbitaria cava.</title>
        <authorList>
            <person name="Hill R."/>
        </authorList>
    </citation>
    <scope>NUCLEOTIDE SEQUENCE</scope>
    <source>
        <strain evidence="3">IMI 355082</strain>
    </source>
</reference>
<dbReference type="EMBL" id="JAPEVB010000001">
    <property type="protein sequence ID" value="KAJ4397578.1"/>
    <property type="molecule type" value="Genomic_DNA"/>
</dbReference>
<protein>
    <recommendedName>
        <fullName evidence="2">SMP-30/Gluconolactonase/LRE-like region domain-containing protein</fullName>
    </recommendedName>
</protein>
<dbReference type="PANTHER" id="PTHR47064:SF2">
    <property type="entry name" value="SMP-30_GLUCONOLACTONASE_LRE-LIKE REGION DOMAIN-CONTAINING PROTEIN-RELATED"/>
    <property type="match status" value="1"/>
</dbReference>
<accession>A0A9W9D208</accession>